<dbReference type="OrthoDB" id="10642530at2759"/>
<proteinExistence type="predicted"/>
<protein>
    <submittedName>
        <fullName evidence="1">Uncharacterized protein</fullName>
    </submittedName>
</protein>
<organism evidence="1 2">
    <name type="scientific">Euroglyphus maynei</name>
    <name type="common">Mayne's house dust mite</name>
    <dbReference type="NCBI Taxonomy" id="6958"/>
    <lineage>
        <taxon>Eukaryota</taxon>
        <taxon>Metazoa</taxon>
        <taxon>Ecdysozoa</taxon>
        <taxon>Arthropoda</taxon>
        <taxon>Chelicerata</taxon>
        <taxon>Arachnida</taxon>
        <taxon>Acari</taxon>
        <taxon>Acariformes</taxon>
        <taxon>Sarcoptiformes</taxon>
        <taxon>Astigmata</taxon>
        <taxon>Psoroptidia</taxon>
        <taxon>Analgoidea</taxon>
        <taxon>Pyroglyphidae</taxon>
        <taxon>Pyroglyphinae</taxon>
        <taxon>Euroglyphus</taxon>
    </lineage>
</organism>
<gene>
    <name evidence="1" type="ORF">BLA29_006052</name>
</gene>
<name>A0A1Y3BCH5_EURMA</name>
<comment type="caution">
    <text evidence="1">The sequence shown here is derived from an EMBL/GenBank/DDBJ whole genome shotgun (WGS) entry which is preliminary data.</text>
</comment>
<evidence type="ECO:0000313" key="1">
    <source>
        <dbReference type="EMBL" id="OTF77256.1"/>
    </source>
</evidence>
<keyword evidence="2" id="KW-1185">Reference proteome</keyword>
<sequence length="70" mass="8312">MKVSTTTNTWWQSHHNHHHIATLLSIKCTPDPIAKNHCLEFPEEKFTYTKKKFIYKIHGFLGEGWEVMNE</sequence>
<dbReference type="EMBL" id="MUJZ01033631">
    <property type="protein sequence ID" value="OTF77256.1"/>
    <property type="molecule type" value="Genomic_DNA"/>
</dbReference>
<accession>A0A1Y3BCH5</accession>
<dbReference type="Proteomes" id="UP000194236">
    <property type="component" value="Unassembled WGS sequence"/>
</dbReference>
<reference evidence="1 2" key="1">
    <citation type="submission" date="2017-03" db="EMBL/GenBank/DDBJ databases">
        <title>Genome Survey of Euroglyphus maynei.</title>
        <authorList>
            <person name="Arlian L.G."/>
            <person name="Morgan M.S."/>
            <person name="Rider S.D."/>
        </authorList>
    </citation>
    <scope>NUCLEOTIDE SEQUENCE [LARGE SCALE GENOMIC DNA]</scope>
    <source>
        <strain evidence="1">Arlian Lab</strain>
        <tissue evidence="1">Whole body</tissue>
    </source>
</reference>
<dbReference type="AlphaFoldDB" id="A0A1Y3BCH5"/>
<evidence type="ECO:0000313" key="2">
    <source>
        <dbReference type="Proteomes" id="UP000194236"/>
    </source>
</evidence>